<proteinExistence type="predicted"/>
<dbReference type="AlphaFoldDB" id="A0A6G0RJD9"/>
<evidence type="ECO:0000313" key="1">
    <source>
        <dbReference type="EMBL" id="KAE9334157.1"/>
    </source>
</evidence>
<comment type="caution">
    <text evidence="1">The sequence shown here is derived from an EMBL/GenBank/DDBJ whole genome shotgun (WGS) entry which is preliminary data.</text>
</comment>
<name>A0A6G0RJD9_9STRA</name>
<organism evidence="1 2">
    <name type="scientific">Phytophthora fragariae</name>
    <dbReference type="NCBI Taxonomy" id="53985"/>
    <lineage>
        <taxon>Eukaryota</taxon>
        <taxon>Sar</taxon>
        <taxon>Stramenopiles</taxon>
        <taxon>Oomycota</taxon>
        <taxon>Peronosporomycetes</taxon>
        <taxon>Peronosporales</taxon>
        <taxon>Peronosporaceae</taxon>
        <taxon>Phytophthora</taxon>
    </lineage>
</organism>
<dbReference type="EMBL" id="QXFY01000859">
    <property type="protein sequence ID" value="KAE9334157.1"/>
    <property type="molecule type" value="Genomic_DNA"/>
</dbReference>
<evidence type="ECO:0000313" key="2">
    <source>
        <dbReference type="Proteomes" id="UP000486351"/>
    </source>
</evidence>
<gene>
    <name evidence="1" type="ORF">PF008_g14104</name>
</gene>
<protein>
    <submittedName>
        <fullName evidence="1">Uncharacterized protein</fullName>
    </submittedName>
</protein>
<accession>A0A6G0RJD9</accession>
<dbReference type="Proteomes" id="UP000486351">
    <property type="component" value="Unassembled WGS sequence"/>
</dbReference>
<reference evidence="1 2" key="1">
    <citation type="submission" date="2018-09" db="EMBL/GenBank/DDBJ databases">
        <title>Genomic investigation of the strawberry pathogen Phytophthora fragariae indicates pathogenicity is determined by transcriptional variation in three key races.</title>
        <authorList>
            <person name="Adams T.M."/>
            <person name="Armitage A.D."/>
            <person name="Sobczyk M.K."/>
            <person name="Bates H.J."/>
            <person name="Dunwell J.M."/>
            <person name="Nellist C.F."/>
            <person name="Harrison R.J."/>
        </authorList>
    </citation>
    <scope>NUCLEOTIDE SEQUENCE [LARGE SCALE GENOMIC DNA]</scope>
    <source>
        <strain evidence="1 2">NOV-77</strain>
    </source>
</reference>
<sequence>MPRALGSSLRAVYLHTCACFECPLCECGCHQVVCFRVSQPADDTFLTLLSSC</sequence>